<keyword evidence="5" id="KW-0349">Heme</keyword>
<accession>A0A6L6WGR2</accession>
<evidence type="ECO:0000313" key="16">
    <source>
        <dbReference type="Proteomes" id="UP000478892"/>
    </source>
</evidence>
<evidence type="ECO:0000256" key="1">
    <source>
        <dbReference type="ARBA" id="ARBA00001970"/>
    </source>
</evidence>
<evidence type="ECO:0000256" key="2">
    <source>
        <dbReference type="ARBA" id="ARBA00004651"/>
    </source>
</evidence>
<keyword evidence="10" id="KW-0408">Iron</keyword>
<evidence type="ECO:0000256" key="7">
    <source>
        <dbReference type="ARBA" id="ARBA00022723"/>
    </source>
</evidence>
<proteinExistence type="inferred from homology"/>
<dbReference type="Pfam" id="PF01292">
    <property type="entry name" value="Ni_hydr_CYTB"/>
    <property type="match status" value="1"/>
</dbReference>
<evidence type="ECO:0000256" key="10">
    <source>
        <dbReference type="ARBA" id="ARBA00023004"/>
    </source>
</evidence>
<evidence type="ECO:0000256" key="13">
    <source>
        <dbReference type="SAM" id="Phobius"/>
    </source>
</evidence>
<protein>
    <submittedName>
        <fullName evidence="15">Cytochrome B</fullName>
    </submittedName>
</protein>
<evidence type="ECO:0000256" key="4">
    <source>
        <dbReference type="ARBA" id="ARBA00022475"/>
    </source>
</evidence>
<keyword evidence="8" id="KW-0249">Electron transport</keyword>
<evidence type="ECO:0000256" key="12">
    <source>
        <dbReference type="ARBA" id="ARBA00037975"/>
    </source>
</evidence>
<evidence type="ECO:0000256" key="5">
    <source>
        <dbReference type="ARBA" id="ARBA00022617"/>
    </source>
</evidence>
<comment type="similarity">
    <text evidence="12">Belongs to the cytochrome b561 family.</text>
</comment>
<dbReference type="InterPro" id="IPR011577">
    <property type="entry name" value="Cyt_b561_bac/Ni-Hgenase"/>
</dbReference>
<dbReference type="EMBL" id="WQLV01000008">
    <property type="protein sequence ID" value="MVO17033.1"/>
    <property type="molecule type" value="Genomic_DNA"/>
</dbReference>
<reference evidence="15 16" key="1">
    <citation type="submission" date="2019-12" db="EMBL/GenBank/DDBJ databases">
        <authorList>
            <person name="Zhang Y.-J."/>
        </authorList>
    </citation>
    <scope>NUCLEOTIDE SEQUENCE [LARGE SCALE GENOMIC DNA]</scope>
    <source>
        <strain evidence="15 16">CY05</strain>
    </source>
</reference>
<evidence type="ECO:0000256" key="3">
    <source>
        <dbReference type="ARBA" id="ARBA00022448"/>
    </source>
</evidence>
<dbReference type="GO" id="GO:0009055">
    <property type="term" value="F:electron transfer activity"/>
    <property type="evidence" value="ECO:0007669"/>
    <property type="project" value="InterPro"/>
</dbReference>
<evidence type="ECO:0000256" key="6">
    <source>
        <dbReference type="ARBA" id="ARBA00022692"/>
    </source>
</evidence>
<keyword evidence="7" id="KW-0479">Metal-binding</keyword>
<dbReference type="PANTHER" id="PTHR30529">
    <property type="entry name" value="CYTOCHROME B561"/>
    <property type="match status" value="1"/>
</dbReference>
<feature type="transmembrane region" description="Helical" evidence="13">
    <location>
        <begin position="135"/>
        <end position="153"/>
    </location>
</feature>
<evidence type="ECO:0000256" key="9">
    <source>
        <dbReference type="ARBA" id="ARBA00022989"/>
    </source>
</evidence>
<feature type="transmembrane region" description="Helical" evidence="13">
    <location>
        <begin position="85"/>
        <end position="108"/>
    </location>
</feature>
<dbReference type="Proteomes" id="UP000478892">
    <property type="component" value="Unassembled WGS sequence"/>
</dbReference>
<organism evidence="15 16">
    <name type="scientific">Parasedimentitalea huanghaiensis</name>
    <dbReference type="NCBI Taxonomy" id="2682100"/>
    <lineage>
        <taxon>Bacteria</taxon>
        <taxon>Pseudomonadati</taxon>
        <taxon>Pseudomonadota</taxon>
        <taxon>Alphaproteobacteria</taxon>
        <taxon>Rhodobacterales</taxon>
        <taxon>Paracoccaceae</taxon>
        <taxon>Parasedimentitalea</taxon>
    </lineage>
</organism>
<dbReference type="PANTHER" id="PTHR30529:SF1">
    <property type="entry name" value="CYTOCHROME B561 HOMOLOG 2"/>
    <property type="match status" value="1"/>
</dbReference>
<dbReference type="InterPro" id="IPR052168">
    <property type="entry name" value="Cytochrome_b561_oxidase"/>
</dbReference>
<evidence type="ECO:0000256" key="11">
    <source>
        <dbReference type="ARBA" id="ARBA00023136"/>
    </source>
</evidence>
<keyword evidence="11 13" id="KW-0472">Membrane</keyword>
<keyword evidence="6 13" id="KW-0812">Transmembrane</keyword>
<keyword evidence="9 13" id="KW-1133">Transmembrane helix</keyword>
<feature type="domain" description="Cytochrome b561 bacterial/Ni-hydrogenase" evidence="14">
    <location>
        <begin position="5"/>
        <end position="168"/>
    </location>
</feature>
<keyword evidence="3" id="KW-0813">Transport</keyword>
<dbReference type="GO" id="GO:0020037">
    <property type="term" value="F:heme binding"/>
    <property type="evidence" value="ECO:0007669"/>
    <property type="project" value="TreeGrafter"/>
</dbReference>
<keyword evidence="4" id="KW-1003">Cell membrane</keyword>
<dbReference type="InterPro" id="IPR016174">
    <property type="entry name" value="Di-haem_cyt_TM"/>
</dbReference>
<dbReference type="AlphaFoldDB" id="A0A6L6WGR2"/>
<comment type="cofactor">
    <cofactor evidence="1">
        <name>heme b</name>
        <dbReference type="ChEBI" id="CHEBI:60344"/>
    </cofactor>
</comment>
<evidence type="ECO:0000259" key="14">
    <source>
        <dbReference type="Pfam" id="PF01292"/>
    </source>
</evidence>
<gene>
    <name evidence="15" type="ORF">GO984_14545</name>
</gene>
<sequence>MNRRSAVKWMHWLCLGLIAYFYLVEPDENKADPGLGLSTHAGVGLILSVIVALWLAFYLTKGLMGRPGPKLPSWAKGFHHLSHKTLQYGVAVVVASGALAGLVAPFAIRAFGTVPINPAFGSKWLHELAEELHEIVFDGLIIVILAHAAFHIWRHYWLKDNALRIMVPRVLHKYL</sequence>
<dbReference type="GO" id="GO:0005886">
    <property type="term" value="C:plasma membrane"/>
    <property type="evidence" value="ECO:0007669"/>
    <property type="project" value="UniProtKB-SubCell"/>
</dbReference>
<comment type="subcellular location">
    <subcellularLocation>
        <location evidence="2">Cell membrane</location>
        <topology evidence="2">Multi-pass membrane protein</topology>
    </subcellularLocation>
</comment>
<keyword evidence="16" id="KW-1185">Reference proteome</keyword>
<evidence type="ECO:0000256" key="8">
    <source>
        <dbReference type="ARBA" id="ARBA00022982"/>
    </source>
</evidence>
<feature type="transmembrane region" description="Helical" evidence="13">
    <location>
        <begin position="42"/>
        <end position="64"/>
    </location>
</feature>
<name>A0A6L6WGR2_9RHOB</name>
<dbReference type="SUPFAM" id="SSF81342">
    <property type="entry name" value="Transmembrane di-heme cytochromes"/>
    <property type="match status" value="1"/>
</dbReference>
<dbReference type="GO" id="GO:0046872">
    <property type="term" value="F:metal ion binding"/>
    <property type="evidence" value="ECO:0007669"/>
    <property type="project" value="UniProtKB-KW"/>
</dbReference>
<comment type="caution">
    <text evidence="15">The sequence shown here is derived from an EMBL/GenBank/DDBJ whole genome shotgun (WGS) entry which is preliminary data.</text>
</comment>
<evidence type="ECO:0000313" key="15">
    <source>
        <dbReference type="EMBL" id="MVO17033.1"/>
    </source>
</evidence>
<dbReference type="RefSeq" id="WP_138164863.1">
    <property type="nucleotide sequence ID" value="NZ_WQLV01000008.1"/>
</dbReference>
<dbReference type="GO" id="GO:0022904">
    <property type="term" value="P:respiratory electron transport chain"/>
    <property type="evidence" value="ECO:0007669"/>
    <property type="project" value="InterPro"/>
</dbReference>